<evidence type="ECO:0000256" key="1">
    <source>
        <dbReference type="ARBA" id="ARBA00004141"/>
    </source>
</evidence>
<dbReference type="Pfam" id="PF00916">
    <property type="entry name" value="Sulfate_transp"/>
    <property type="match status" value="3"/>
</dbReference>
<dbReference type="InterPro" id="IPR001902">
    <property type="entry name" value="SLC26A/SulP_fam"/>
</dbReference>
<dbReference type="Proteomes" id="UP000824540">
    <property type="component" value="Unassembled WGS sequence"/>
</dbReference>
<gene>
    <name evidence="7" type="ORF">JZ751_007507</name>
</gene>
<feature type="transmembrane region" description="Helical" evidence="5">
    <location>
        <begin position="358"/>
        <end position="380"/>
    </location>
</feature>
<accession>A0A8T2N7H3</accession>
<keyword evidence="3 5" id="KW-1133">Transmembrane helix</keyword>
<evidence type="ECO:0000256" key="3">
    <source>
        <dbReference type="ARBA" id="ARBA00022989"/>
    </source>
</evidence>
<dbReference type="GO" id="GO:0055085">
    <property type="term" value="P:transmembrane transport"/>
    <property type="evidence" value="ECO:0007669"/>
    <property type="project" value="InterPro"/>
</dbReference>
<feature type="transmembrane region" description="Helical" evidence="5">
    <location>
        <begin position="417"/>
        <end position="446"/>
    </location>
</feature>
<dbReference type="CDD" id="cd07042">
    <property type="entry name" value="STAS_SulP_like_sulfate_transporter"/>
    <property type="match status" value="1"/>
</dbReference>
<dbReference type="PROSITE" id="PS50801">
    <property type="entry name" value="STAS"/>
    <property type="match status" value="1"/>
</dbReference>
<feature type="domain" description="STAS" evidence="6">
    <location>
        <begin position="460"/>
        <end position="551"/>
    </location>
</feature>
<dbReference type="Pfam" id="PF01740">
    <property type="entry name" value="STAS"/>
    <property type="match status" value="1"/>
</dbReference>
<dbReference type="AlphaFoldDB" id="A0A8T2N7H3"/>
<evidence type="ECO:0000256" key="2">
    <source>
        <dbReference type="ARBA" id="ARBA00022692"/>
    </source>
</evidence>
<proteinExistence type="predicted"/>
<feature type="transmembrane region" description="Helical" evidence="5">
    <location>
        <begin position="80"/>
        <end position="101"/>
    </location>
</feature>
<sequence length="551" mass="60255">MMEPLMDRPLRAGGSARERLTACFSLATLRACLPILGWLPRYNLTWLQMDYGLYSAFMGGFIYCVFGTSKDITLGPTAIMSLLCAAYIDGFLLDFISYPVIKGFTCAAAVTIGFGQLKNLLGLKDIPHQFFLQVYYTFYRIPQARTLGPDSDELPVHVRAARGLVCGFATMRNALVVVAATVVAYSLEVSGHHTFTITGQTSQGLPPFQAPPFSETILNGTDLSFSDIVLDLGGGLIVIPLMGLLESIAIAKAFASQNDYRIDGNQELFAIGEYGLVAMAVSPTSWAPLSLRIRSLGVLGGMKPMWETCLWSMFICACKCVCLHVCMYVCVCVCVCMCFSSVLLFLRTAVNSQTGVRTPAGGVVTGVLVLLSLAFLMPVFYYIPKASLAAVVICAVAPMFDLRVVPKLWRVRKLDLLPFLVTFLVCFWQVHYGIVGGVLVSMVMLLHGIARPKLKVSDHDVLVIELNSGLNFPAADYLSRVLYTDALQVSPPRSVVLDCHHVSSMDFTVVQEISDLLRQFQLRNAGLVFCGLSVKLHFTEGPDQAKPLLGR</sequence>
<evidence type="ECO:0000313" key="8">
    <source>
        <dbReference type="Proteomes" id="UP000824540"/>
    </source>
</evidence>
<dbReference type="GO" id="GO:0016020">
    <property type="term" value="C:membrane"/>
    <property type="evidence" value="ECO:0007669"/>
    <property type="project" value="UniProtKB-SubCell"/>
</dbReference>
<evidence type="ECO:0000313" key="7">
    <source>
        <dbReference type="EMBL" id="KAG9334571.1"/>
    </source>
</evidence>
<feature type="transmembrane region" description="Helical" evidence="5">
    <location>
        <begin position="386"/>
        <end position="405"/>
    </location>
</feature>
<protein>
    <recommendedName>
        <fullName evidence="6">STAS domain-containing protein</fullName>
    </recommendedName>
</protein>
<name>A0A8T2N7H3_9TELE</name>
<evidence type="ECO:0000259" key="6">
    <source>
        <dbReference type="PROSITE" id="PS50801"/>
    </source>
</evidence>
<keyword evidence="4 5" id="KW-0472">Membrane</keyword>
<comment type="subcellular location">
    <subcellularLocation>
        <location evidence="1">Membrane</location>
        <topology evidence="1">Multi-pass membrane protein</topology>
    </subcellularLocation>
</comment>
<evidence type="ECO:0000256" key="5">
    <source>
        <dbReference type="SAM" id="Phobius"/>
    </source>
</evidence>
<keyword evidence="2 5" id="KW-0812">Transmembrane</keyword>
<feature type="transmembrane region" description="Helical" evidence="5">
    <location>
        <begin position="51"/>
        <end position="68"/>
    </location>
</feature>
<organism evidence="7 8">
    <name type="scientific">Albula glossodonta</name>
    <name type="common">roundjaw bonefish</name>
    <dbReference type="NCBI Taxonomy" id="121402"/>
    <lineage>
        <taxon>Eukaryota</taxon>
        <taxon>Metazoa</taxon>
        <taxon>Chordata</taxon>
        <taxon>Craniata</taxon>
        <taxon>Vertebrata</taxon>
        <taxon>Euteleostomi</taxon>
        <taxon>Actinopterygii</taxon>
        <taxon>Neopterygii</taxon>
        <taxon>Teleostei</taxon>
        <taxon>Albuliformes</taxon>
        <taxon>Albulidae</taxon>
        <taxon>Albula</taxon>
    </lineage>
</organism>
<comment type="caution">
    <text evidence="7">The sequence shown here is derived from an EMBL/GenBank/DDBJ whole genome shotgun (WGS) entry which is preliminary data.</text>
</comment>
<dbReference type="PANTHER" id="PTHR11814">
    <property type="entry name" value="SULFATE TRANSPORTER"/>
    <property type="match status" value="1"/>
</dbReference>
<reference evidence="7" key="1">
    <citation type="thesis" date="2021" institute="BYU ScholarsArchive" country="Provo, UT, USA">
        <title>Applications of and Algorithms for Genome Assembly and Genomic Analyses with an Emphasis on Marine Teleosts.</title>
        <authorList>
            <person name="Pickett B.D."/>
        </authorList>
    </citation>
    <scope>NUCLEOTIDE SEQUENCE</scope>
    <source>
        <strain evidence="7">HI-2016</strain>
    </source>
</reference>
<dbReference type="OrthoDB" id="288203at2759"/>
<dbReference type="InterPro" id="IPR002645">
    <property type="entry name" value="STAS_dom"/>
</dbReference>
<dbReference type="EMBL" id="JAFBMS010000145">
    <property type="protein sequence ID" value="KAG9334571.1"/>
    <property type="molecule type" value="Genomic_DNA"/>
</dbReference>
<dbReference type="SUPFAM" id="SSF52091">
    <property type="entry name" value="SpoIIaa-like"/>
    <property type="match status" value="1"/>
</dbReference>
<evidence type="ECO:0000256" key="4">
    <source>
        <dbReference type="ARBA" id="ARBA00023136"/>
    </source>
</evidence>
<keyword evidence="8" id="KW-1185">Reference proteome</keyword>
<feature type="transmembrane region" description="Helical" evidence="5">
    <location>
        <begin position="325"/>
        <end position="346"/>
    </location>
</feature>
<dbReference type="Gene3D" id="3.30.750.24">
    <property type="entry name" value="STAS domain"/>
    <property type="match status" value="1"/>
</dbReference>
<dbReference type="InterPro" id="IPR036513">
    <property type="entry name" value="STAS_dom_sf"/>
</dbReference>
<dbReference type="InterPro" id="IPR011547">
    <property type="entry name" value="SLC26A/SulP_dom"/>
</dbReference>